<keyword evidence="6 8" id="KW-0067">ATP-binding</keyword>
<dbReference type="GO" id="GO:0008865">
    <property type="term" value="F:fructokinase activity"/>
    <property type="evidence" value="ECO:0007669"/>
    <property type="project" value="TreeGrafter"/>
</dbReference>
<dbReference type="GO" id="GO:0005829">
    <property type="term" value="C:cytosol"/>
    <property type="evidence" value="ECO:0007669"/>
    <property type="project" value="TreeGrafter"/>
</dbReference>
<evidence type="ECO:0000256" key="6">
    <source>
        <dbReference type="ARBA" id="ARBA00022840"/>
    </source>
</evidence>
<dbReference type="Proteomes" id="UP001142393">
    <property type="component" value="Unassembled WGS sequence"/>
</dbReference>
<dbReference type="SUPFAM" id="SSF53067">
    <property type="entry name" value="Actin-like ATPase domain"/>
    <property type="match status" value="3"/>
</dbReference>
<dbReference type="GO" id="GO:0006006">
    <property type="term" value="P:glucose metabolic process"/>
    <property type="evidence" value="ECO:0007669"/>
    <property type="project" value="TreeGrafter"/>
</dbReference>
<gene>
    <name evidence="11" type="ORF">DFH05DRAFT_1495978</name>
</gene>
<evidence type="ECO:0000259" key="10">
    <source>
        <dbReference type="Pfam" id="PF03727"/>
    </source>
</evidence>
<dbReference type="PANTHER" id="PTHR19443:SF30">
    <property type="entry name" value="GLUCOKINASE-1-RELATED"/>
    <property type="match status" value="1"/>
</dbReference>
<dbReference type="PANTHER" id="PTHR19443">
    <property type="entry name" value="HEXOKINASE"/>
    <property type="match status" value="1"/>
</dbReference>
<dbReference type="Gene3D" id="3.40.367.20">
    <property type="match status" value="1"/>
</dbReference>
<proteinExistence type="inferred from homology"/>
<keyword evidence="5 8" id="KW-0418">Kinase</keyword>
<dbReference type="InterPro" id="IPR043129">
    <property type="entry name" value="ATPase_NBD"/>
</dbReference>
<feature type="domain" description="Hexokinase C-terminal" evidence="10">
    <location>
        <begin position="225"/>
        <end position="363"/>
    </location>
</feature>
<dbReference type="EC" id="2.7.1.-" evidence="8"/>
<feature type="domain" description="Hexokinase N-terminal" evidence="9">
    <location>
        <begin position="20"/>
        <end position="218"/>
    </location>
</feature>
<dbReference type="PRINTS" id="PR00475">
    <property type="entry name" value="HEXOKINASE"/>
</dbReference>
<comment type="similarity">
    <text evidence="2 8">Belongs to the hexokinase family.</text>
</comment>
<dbReference type="GO" id="GO:0005739">
    <property type="term" value="C:mitochondrion"/>
    <property type="evidence" value="ECO:0007669"/>
    <property type="project" value="TreeGrafter"/>
</dbReference>
<comment type="caution">
    <text evidence="11">The sequence shown here is derived from an EMBL/GenBank/DDBJ whole genome shotgun (WGS) entry which is preliminary data.</text>
</comment>
<dbReference type="GO" id="GO:0001678">
    <property type="term" value="P:intracellular glucose homeostasis"/>
    <property type="evidence" value="ECO:0007669"/>
    <property type="project" value="InterPro"/>
</dbReference>
<dbReference type="AlphaFoldDB" id="A0A9W8NYR9"/>
<evidence type="ECO:0000259" key="9">
    <source>
        <dbReference type="Pfam" id="PF00349"/>
    </source>
</evidence>
<keyword evidence="12" id="KW-1185">Reference proteome</keyword>
<dbReference type="Gene3D" id="1.10.287.1250">
    <property type="match status" value="1"/>
</dbReference>
<keyword evidence="4 8" id="KW-0547">Nucleotide-binding</keyword>
<evidence type="ECO:0000313" key="11">
    <source>
        <dbReference type="EMBL" id="KAJ3743429.1"/>
    </source>
</evidence>
<evidence type="ECO:0000256" key="8">
    <source>
        <dbReference type="RuleBase" id="RU362007"/>
    </source>
</evidence>
<keyword evidence="3 8" id="KW-0808">Transferase</keyword>
<evidence type="ECO:0000256" key="3">
    <source>
        <dbReference type="ARBA" id="ARBA00022679"/>
    </source>
</evidence>
<evidence type="ECO:0000256" key="7">
    <source>
        <dbReference type="ARBA" id="ARBA00023152"/>
    </source>
</evidence>
<reference evidence="11 12" key="1">
    <citation type="journal article" date="2023" name="Proc. Natl. Acad. Sci. U.S.A.">
        <title>A global phylogenomic analysis of the shiitake genus Lentinula.</title>
        <authorList>
            <person name="Sierra-Patev S."/>
            <person name="Min B."/>
            <person name="Naranjo-Ortiz M."/>
            <person name="Looney B."/>
            <person name="Konkel Z."/>
            <person name="Slot J.C."/>
            <person name="Sakamoto Y."/>
            <person name="Steenwyk J.L."/>
            <person name="Rokas A."/>
            <person name="Carro J."/>
            <person name="Camarero S."/>
            <person name="Ferreira P."/>
            <person name="Molpeceres G."/>
            <person name="Ruiz-Duenas F.J."/>
            <person name="Serrano A."/>
            <person name="Henrissat B."/>
            <person name="Drula E."/>
            <person name="Hughes K.W."/>
            <person name="Mata J.L."/>
            <person name="Ishikawa N.K."/>
            <person name="Vargas-Isla R."/>
            <person name="Ushijima S."/>
            <person name="Smith C.A."/>
            <person name="Donoghue J."/>
            <person name="Ahrendt S."/>
            <person name="Andreopoulos W."/>
            <person name="He G."/>
            <person name="LaButti K."/>
            <person name="Lipzen A."/>
            <person name="Ng V."/>
            <person name="Riley R."/>
            <person name="Sandor L."/>
            <person name="Barry K."/>
            <person name="Martinez A.T."/>
            <person name="Xiao Y."/>
            <person name="Gibbons J.G."/>
            <person name="Terashima K."/>
            <person name="Grigoriev I.V."/>
            <person name="Hibbett D."/>
        </authorList>
    </citation>
    <scope>NUCLEOTIDE SEQUENCE [LARGE SCALE GENOMIC DNA]</scope>
    <source>
        <strain evidence="11 12">TFB7810</strain>
    </source>
</reference>
<name>A0A9W8NYR9_9AGAR</name>
<dbReference type="InterPro" id="IPR022672">
    <property type="entry name" value="Hexokinase_N"/>
</dbReference>
<dbReference type="EMBL" id="JANVFU010000008">
    <property type="protein sequence ID" value="KAJ3743429.1"/>
    <property type="molecule type" value="Genomic_DNA"/>
</dbReference>
<dbReference type="InterPro" id="IPR001312">
    <property type="entry name" value="Hexokinase"/>
</dbReference>
<sequence length="589" mass="63622">MTSTSSYSYLHKSPQDVLNDIDFQLTLEPALLTKLTKAFLEEINVGLGRYGEDMAMVPSFVTGVPDGSEIGTFLALDLGGTNLRVCEVVLNGDKTFRLRQQKYKVSDQLKTGEATVLFDYLADSVDAFLTTHPPESPTSPISDVPDVLPLGLTFSFPVEQTALGSGTILTWTKGFSAKNAIGNDVVKLLQDAFDRKHMHVKCVALVNDTVGALLSRAYTSGGCMLGAIFGTGTNGAYLEEVAKIPKLANNLAATKGGYMVVNTEWGAFNNKRTHLPSTPFDSALDRTSINPRFQAFEKFISGMYLGEITRHILLSLIDAAPRPMLFGGKATKVVNDQWGLDTSVMSEVEEAWEMRVTVDTTVAEDLNGVANINEIGAEPRSFPGEIGENLLWDGDDHDILPRWDILSTPEGLASLNPKVKGKLEKVRKVLVNRLEYADEDVELRDAAIVRWTCHLVARRAALLSGVAVAAILLQTGRATFIQDGQNGQTVPSTTEEPTSKKVNGANGTHAVNGLNKVTGTIKDGLEEKIGVGVDGSLIQFYPHFERTMRESLRSIVGSDAESRVEIGLAKDGSGVGAALCALQALKQGF</sequence>
<evidence type="ECO:0000313" key="12">
    <source>
        <dbReference type="Proteomes" id="UP001142393"/>
    </source>
</evidence>
<dbReference type="GO" id="GO:0005536">
    <property type="term" value="F:D-glucose binding"/>
    <property type="evidence" value="ECO:0007669"/>
    <property type="project" value="InterPro"/>
</dbReference>
<dbReference type="GO" id="GO:0006096">
    <property type="term" value="P:glycolytic process"/>
    <property type="evidence" value="ECO:0007669"/>
    <property type="project" value="UniProtKB-KW"/>
</dbReference>
<organism evidence="11 12">
    <name type="scientific">Lentinula detonsa</name>
    <dbReference type="NCBI Taxonomy" id="2804962"/>
    <lineage>
        <taxon>Eukaryota</taxon>
        <taxon>Fungi</taxon>
        <taxon>Dikarya</taxon>
        <taxon>Basidiomycota</taxon>
        <taxon>Agaricomycotina</taxon>
        <taxon>Agaricomycetes</taxon>
        <taxon>Agaricomycetidae</taxon>
        <taxon>Agaricales</taxon>
        <taxon>Marasmiineae</taxon>
        <taxon>Omphalotaceae</taxon>
        <taxon>Lentinula</taxon>
    </lineage>
</organism>
<comment type="pathway">
    <text evidence="1">Carbohydrate degradation; glycolysis; D-glyceraldehyde 3-phosphate and glycerone phosphate from D-glucose: step 1/4.</text>
</comment>
<dbReference type="GO" id="GO:0005524">
    <property type="term" value="F:ATP binding"/>
    <property type="evidence" value="ECO:0007669"/>
    <property type="project" value="UniProtKB-UniRule"/>
</dbReference>
<dbReference type="Pfam" id="PF03727">
    <property type="entry name" value="Hexokinase_2"/>
    <property type="match status" value="2"/>
</dbReference>
<accession>A0A9W8NYR9</accession>
<evidence type="ECO:0000256" key="2">
    <source>
        <dbReference type="ARBA" id="ARBA00009225"/>
    </source>
</evidence>
<evidence type="ECO:0000256" key="4">
    <source>
        <dbReference type="ARBA" id="ARBA00022741"/>
    </source>
</evidence>
<evidence type="ECO:0000256" key="1">
    <source>
        <dbReference type="ARBA" id="ARBA00004888"/>
    </source>
</evidence>
<dbReference type="Pfam" id="PF00349">
    <property type="entry name" value="Hexokinase_1"/>
    <property type="match status" value="1"/>
</dbReference>
<feature type="domain" description="Hexokinase C-terminal" evidence="10">
    <location>
        <begin position="413"/>
        <end position="582"/>
    </location>
</feature>
<keyword evidence="7 8" id="KW-0324">Glycolysis</keyword>
<protein>
    <recommendedName>
        <fullName evidence="8">Phosphotransferase</fullName>
        <ecNumber evidence="8">2.7.1.-</ecNumber>
    </recommendedName>
</protein>
<dbReference type="PROSITE" id="PS51748">
    <property type="entry name" value="HEXOKINASE_2"/>
    <property type="match status" value="1"/>
</dbReference>
<dbReference type="FunFam" id="3.30.420.40:FF:000034">
    <property type="entry name" value="Phosphotransferase"/>
    <property type="match status" value="1"/>
</dbReference>
<dbReference type="GO" id="GO:0004340">
    <property type="term" value="F:glucokinase activity"/>
    <property type="evidence" value="ECO:0007669"/>
    <property type="project" value="TreeGrafter"/>
</dbReference>
<dbReference type="Gene3D" id="3.30.420.40">
    <property type="match status" value="1"/>
</dbReference>
<evidence type="ECO:0000256" key="5">
    <source>
        <dbReference type="ARBA" id="ARBA00022777"/>
    </source>
</evidence>
<dbReference type="InterPro" id="IPR022673">
    <property type="entry name" value="Hexokinase_C"/>
</dbReference>